<dbReference type="AlphaFoldDB" id="A0A8T3CW82"/>
<feature type="region of interest" description="Disordered" evidence="1">
    <location>
        <begin position="1"/>
        <end position="21"/>
    </location>
</feature>
<name>A0A8T3CW82_9TELE</name>
<accession>A0A8T3CW82</accession>
<keyword evidence="3" id="KW-1185">Reference proteome</keyword>
<comment type="caution">
    <text evidence="2">The sequence shown here is derived from an EMBL/GenBank/DDBJ whole genome shotgun (WGS) entry which is preliminary data.</text>
</comment>
<evidence type="ECO:0000256" key="1">
    <source>
        <dbReference type="SAM" id="MobiDB-lite"/>
    </source>
</evidence>
<proteinExistence type="predicted"/>
<dbReference type="EMBL" id="JAERUA010000019">
    <property type="protein sequence ID" value="KAI1886875.1"/>
    <property type="molecule type" value="Genomic_DNA"/>
</dbReference>
<sequence>MNVREEGQRNPTPLCVPMASQGLGTDVIRSEGYGRETSAPSVGTRNIPVGPDCSLPQHCTILKGEFRGSCPSLLDTSSQLHQALTDVEPPVPDTEPTSPEVPDPAVHVDIPDHSLACGVRAGRIYCNQLCWPCDPAERRHACQEAASLSGSSGTVPGEKEACPGAGSPLAHVTASPAGRLPGVSGLDSPQGERGSHTSAWRHGTLPCQCSVRRGSLPETSLPGTTGGFTRCLMGDAVANADKGLGRHRCIKDGYSSLERPSRKHKAKSFAHGCCRCPAQGPPALKQTPGPQNSGSNGLSEFVRNKKERSTLLFRRYYKDNKEVKKSVCTGTRAIVKTLPSGHIGERGWQAVCRKPSPARERQPSPASAHRAWLQPRSLQACSHLRSHLRVRHSEVHYALRTEENLLHPSRKLLASVVSGGCGLCFWDAQSCACDRHPSLRASLQRTTVSALITGALLEATAAIGARSGLPSIAVGSTGRAMLKERQLCGAVAASSVMPVSVAGISKELADLQHLVQFPEEIASILTEQEQQLYRRVFPLDYLCFLTRDLGTPECQKRHPHLKASLSAPAMSTHSGHRNSVEDLVTRFNEVRGRTRSS</sequence>
<gene>
    <name evidence="2" type="ORF">AGOR_G00200290</name>
</gene>
<protein>
    <submittedName>
        <fullName evidence="2">Uncharacterized protein</fullName>
    </submittedName>
</protein>
<reference evidence="2" key="1">
    <citation type="submission" date="2021-01" db="EMBL/GenBank/DDBJ databases">
        <authorList>
            <person name="Zahm M."/>
            <person name="Roques C."/>
            <person name="Cabau C."/>
            <person name="Klopp C."/>
            <person name="Donnadieu C."/>
            <person name="Jouanno E."/>
            <person name="Lampietro C."/>
            <person name="Louis A."/>
            <person name="Herpin A."/>
            <person name="Echchiki A."/>
            <person name="Berthelot C."/>
            <person name="Parey E."/>
            <person name="Roest-Crollius H."/>
            <person name="Braasch I."/>
            <person name="Postlethwait J."/>
            <person name="Bobe J."/>
            <person name="Montfort J."/>
            <person name="Bouchez O."/>
            <person name="Begum T."/>
            <person name="Mejri S."/>
            <person name="Adams A."/>
            <person name="Chen W.-J."/>
            <person name="Guiguen Y."/>
        </authorList>
    </citation>
    <scope>NUCLEOTIDE SEQUENCE</scope>
    <source>
        <tissue evidence="2">Blood</tissue>
    </source>
</reference>
<dbReference type="Proteomes" id="UP000829720">
    <property type="component" value="Unassembled WGS sequence"/>
</dbReference>
<evidence type="ECO:0000313" key="3">
    <source>
        <dbReference type="Proteomes" id="UP000829720"/>
    </source>
</evidence>
<organism evidence="2 3">
    <name type="scientific">Albula goreensis</name>
    <dbReference type="NCBI Taxonomy" id="1534307"/>
    <lineage>
        <taxon>Eukaryota</taxon>
        <taxon>Metazoa</taxon>
        <taxon>Chordata</taxon>
        <taxon>Craniata</taxon>
        <taxon>Vertebrata</taxon>
        <taxon>Euteleostomi</taxon>
        <taxon>Actinopterygii</taxon>
        <taxon>Neopterygii</taxon>
        <taxon>Teleostei</taxon>
        <taxon>Albuliformes</taxon>
        <taxon>Albulidae</taxon>
        <taxon>Albula</taxon>
    </lineage>
</organism>
<evidence type="ECO:0000313" key="2">
    <source>
        <dbReference type="EMBL" id="KAI1886875.1"/>
    </source>
</evidence>
<feature type="region of interest" description="Disordered" evidence="1">
    <location>
        <begin position="87"/>
        <end position="107"/>
    </location>
</feature>
<dbReference type="OrthoDB" id="8963307at2759"/>